<evidence type="ECO:0000256" key="4">
    <source>
        <dbReference type="ARBA" id="ARBA00023163"/>
    </source>
</evidence>
<dbReference type="GO" id="GO:0003677">
    <property type="term" value="F:DNA binding"/>
    <property type="evidence" value="ECO:0007669"/>
    <property type="project" value="UniProtKB-KW"/>
</dbReference>
<keyword evidence="11" id="KW-1185">Reference proteome</keyword>
<protein>
    <recommendedName>
        <fullName evidence="6">Nuclear transcription factor Y subunit</fullName>
    </recommendedName>
</protein>
<accession>A0AAV7YDN0</accession>
<keyword evidence="3 6" id="KW-0238">DNA-binding</keyword>
<evidence type="ECO:0000313" key="10">
    <source>
        <dbReference type="Proteomes" id="UP001146793"/>
    </source>
</evidence>
<evidence type="ECO:0000256" key="6">
    <source>
        <dbReference type="RuleBase" id="RU367155"/>
    </source>
</evidence>
<reference evidence="8" key="2">
    <citation type="submission" date="2022-08" db="EMBL/GenBank/DDBJ databases">
        <title>Novel sulphate-reducing endosymbionts in the free-living metamonad Anaeramoeba.</title>
        <authorList>
            <person name="Jerlstrom-Hultqvist J."/>
            <person name="Cepicka I."/>
            <person name="Gallot-Lavallee L."/>
            <person name="Salas-Leiva D."/>
            <person name="Curtis B.A."/>
            <person name="Zahonova K."/>
            <person name="Pipaliya S."/>
            <person name="Dacks J."/>
            <person name="Roger A.J."/>
        </authorList>
    </citation>
    <scope>NUCLEOTIDE SEQUENCE</scope>
    <source>
        <strain evidence="8">Busselton2</strain>
    </source>
</reference>
<dbReference type="InterPro" id="IPR001289">
    <property type="entry name" value="NFYA"/>
</dbReference>
<dbReference type="AlphaFoldDB" id="A0AAV7YDN0"/>
<feature type="region of interest" description="Disordered" evidence="7">
    <location>
        <begin position="1"/>
        <end position="94"/>
    </location>
</feature>
<evidence type="ECO:0000256" key="7">
    <source>
        <dbReference type="SAM" id="MobiDB-lite"/>
    </source>
</evidence>
<sequence>MSIQQISNTDFTESNTEGLRYVNPKQFNRILERRKERKKFEKKREKEYQQRKRKSKKPNESRRKNAFKRKRGNNGRFLPIKCKTKNDQDIKNEK</sequence>
<evidence type="ECO:0000313" key="8">
    <source>
        <dbReference type="EMBL" id="KAJ3425589.1"/>
    </source>
</evidence>
<organism evidence="8 10">
    <name type="scientific">Anaeramoeba flamelloides</name>
    <dbReference type="NCBI Taxonomy" id="1746091"/>
    <lineage>
        <taxon>Eukaryota</taxon>
        <taxon>Metamonada</taxon>
        <taxon>Anaeramoebidae</taxon>
        <taxon>Anaeramoeba</taxon>
    </lineage>
</organism>
<evidence type="ECO:0000256" key="1">
    <source>
        <dbReference type="ARBA" id="ARBA00004123"/>
    </source>
</evidence>
<dbReference type="PROSITE" id="PS51152">
    <property type="entry name" value="NFYA_HAP2_2"/>
    <property type="match status" value="1"/>
</dbReference>
<dbReference type="Gene3D" id="6.10.250.2430">
    <property type="match status" value="1"/>
</dbReference>
<feature type="compositionally biased region" description="Basic and acidic residues" evidence="7">
    <location>
        <begin position="84"/>
        <end position="94"/>
    </location>
</feature>
<keyword evidence="4 6" id="KW-0804">Transcription</keyword>
<feature type="compositionally biased region" description="Basic residues" evidence="7">
    <location>
        <begin position="64"/>
        <end position="73"/>
    </location>
</feature>
<keyword evidence="2 6" id="KW-0805">Transcription regulation</keyword>
<comment type="caution">
    <text evidence="8">The sequence shown here is derived from an EMBL/GenBank/DDBJ whole genome shotgun (WGS) entry which is preliminary data.</text>
</comment>
<comment type="subunit">
    <text evidence="6">Heterotrimer.</text>
</comment>
<reference evidence="9" key="1">
    <citation type="submission" date="2022-08" db="EMBL/GenBank/DDBJ databases">
        <title>Novel sulfate-reducing endosymbionts in the free-living metamonad Anaeramoeba.</title>
        <authorList>
            <person name="Jerlstrom-Hultqvist J."/>
            <person name="Cepicka I."/>
            <person name="Gallot-Lavallee L."/>
            <person name="Salas-Leiva D."/>
            <person name="Curtis B.A."/>
            <person name="Zahonova K."/>
            <person name="Pipaliya S."/>
            <person name="Dacks J."/>
            <person name="Roger A.J."/>
        </authorList>
    </citation>
    <scope>NUCLEOTIDE SEQUENCE</scope>
    <source>
        <strain evidence="9">Schooner1</strain>
    </source>
</reference>
<dbReference type="PANTHER" id="PTHR12632">
    <property type="entry name" value="TRANSCRIPTION FACTOR NF-Y ALPHA-RELATED"/>
    <property type="match status" value="1"/>
</dbReference>
<evidence type="ECO:0000313" key="11">
    <source>
        <dbReference type="Proteomes" id="UP001150062"/>
    </source>
</evidence>
<dbReference type="GO" id="GO:0005634">
    <property type="term" value="C:nucleus"/>
    <property type="evidence" value="ECO:0007669"/>
    <property type="project" value="UniProtKB-SubCell"/>
</dbReference>
<feature type="compositionally biased region" description="Polar residues" evidence="7">
    <location>
        <begin position="1"/>
        <end position="17"/>
    </location>
</feature>
<evidence type="ECO:0000256" key="2">
    <source>
        <dbReference type="ARBA" id="ARBA00023015"/>
    </source>
</evidence>
<dbReference type="Proteomes" id="UP001146793">
    <property type="component" value="Unassembled WGS sequence"/>
</dbReference>
<gene>
    <name evidence="8" type="ORF">M0812_28034</name>
    <name evidence="9" type="ORF">M0813_27551</name>
</gene>
<evidence type="ECO:0000256" key="5">
    <source>
        <dbReference type="ARBA" id="ARBA00023242"/>
    </source>
</evidence>
<dbReference type="Proteomes" id="UP001150062">
    <property type="component" value="Unassembled WGS sequence"/>
</dbReference>
<dbReference type="SMART" id="SM00521">
    <property type="entry name" value="CBF"/>
    <property type="match status" value="1"/>
</dbReference>
<dbReference type="EMBL" id="JANTQA010000070">
    <property type="protein sequence ID" value="KAJ3425589.1"/>
    <property type="molecule type" value="Genomic_DNA"/>
</dbReference>
<dbReference type="GO" id="GO:0003700">
    <property type="term" value="F:DNA-binding transcription factor activity"/>
    <property type="evidence" value="ECO:0007669"/>
    <property type="project" value="UniProtKB-UniRule"/>
</dbReference>
<dbReference type="EMBL" id="JAOAOG010000242">
    <property type="protein sequence ID" value="KAJ6236806.1"/>
    <property type="molecule type" value="Genomic_DNA"/>
</dbReference>
<comment type="subcellular location">
    <subcellularLocation>
        <location evidence="1 6">Nucleus</location>
    </subcellularLocation>
</comment>
<evidence type="ECO:0000256" key="3">
    <source>
        <dbReference type="ARBA" id="ARBA00023125"/>
    </source>
</evidence>
<dbReference type="Pfam" id="PF02045">
    <property type="entry name" value="CBFB_NFYA"/>
    <property type="match status" value="1"/>
</dbReference>
<name>A0AAV7YDN0_9EUKA</name>
<comment type="similarity">
    <text evidence="6">Belongs to the NFYA/HAP2 subunit family.</text>
</comment>
<dbReference type="PRINTS" id="PR00616">
    <property type="entry name" value="CCAATSUBUNTB"/>
</dbReference>
<evidence type="ECO:0000313" key="9">
    <source>
        <dbReference type="EMBL" id="KAJ6236806.1"/>
    </source>
</evidence>
<keyword evidence="5 6" id="KW-0539">Nucleus</keyword>
<comment type="function">
    <text evidence="6">Component of the sequence-specific heterotrimeric transcription factor (NF-Y) which specifically recognizes a 5'-CCAAT-3' box motif found in the promoters of its target genes.</text>
</comment>
<proteinExistence type="inferred from homology"/>
<feature type="compositionally biased region" description="Basic and acidic residues" evidence="7">
    <location>
        <begin position="30"/>
        <end position="50"/>
    </location>
</feature>